<reference evidence="4 5" key="1">
    <citation type="submission" date="2014-04" db="EMBL/GenBank/DDBJ databases">
        <authorList>
            <consortium name="DOE Joint Genome Institute"/>
            <person name="Kuo A."/>
            <person name="Kohler A."/>
            <person name="Nagy L.G."/>
            <person name="Floudas D."/>
            <person name="Copeland A."/>
            <person name="Barry K.W."/>
            <person name="Cichocki N."/>
            <person name="Veneault-Fourrey C."/>
            <person name="LaButti K."/>
            <person name="Lindquist E.A."/>
            <person name="Lipzen A."/>
            <person name="Lundell T."/>
            <person name="Morin E."/>
            <person name="Murat C."/>
            <person name="Sun H."/>
            <person name="Tunlid A."/>
            <person name="Henrissat B."/>
            <person name="Grigoriev I.V."/>
            <person name="Hibbett D.S."/>
            <person name="Martin F."/>
            <person name="Nordberg H.P."/>
            <person name="Cantor M.N."/>
            <person name="Hua S.X."/>
        </authorList>
    </citation>
    <scope>NUCLEOTIDE SEQUENCE [LARGE SCALE GENOMIC DNA]</scope>
    <source>
        <strain evidence="4 5">LaAM-08-1</strain>
    </source>
</reference>
<evidence type="ECO:0000256" key="1">
    <source>
        <dbReference type="SAM" id="Coils"/>
    </source>
</evidence>
<feature type="transmembrane region" description="Helical" evidence="3">
    <location>
        <begin position="534"/>
        <end position="556"/>
    </location>
</feature>
<dbReference type="Proteomes" id="UP000054477">
    <property type="component" value="Unassembled WGS sequence"/>
</dbReference>
<evidence type="ECO:0000313" key="5">
    <source>
        <dbReference type="Proteomes" id="UP000054477"/>
    </source>
</evidence>
<keyword evidence="5" id="KW-1185">Reference proteome</keyword>
<dbReference type="AlphaFoldDB" id="A0A0C9XKX2"/>
<feature type="coiled-coil region" evidence="1">
    <location>
        <begin position="5"/>
        <end position="69"/>
    </location>
</feature>
<gene>
    <name evidence="4" type="ORF">K443DRAFT_124322</name>
</gene>
<protein>
    <submittedName>
        <fullName evidence="4">Uncharacterized protein</fullName>
    </submittedName>
</protein>
<feature type="region of interest" description="Disordered" evidence="2">
    <location>
        <begin position="386"/>
        <end position="405"/>
    </location>
</feature>
<accession>A0A0C9XKX2</accession>
<evidence type="ECO:0000313" key="4">
    <source>
        <dbReference type="EMBL" id="KIJ96822.1"/>
    </source>
</evidence>
<dbReference type="EMBL" id="KN838710">
    <property type="protein sequence ID" value="KIJ96822.1"/>
    <property type="molecule type" value="Genomic_DNA"/>
</dbReference>
<feature type="coiled-coil region" evidence="1">
    <location>
        <begin position="142"/>
        <end position="169"/>
    </location>
</feature>
<dbReference type="HOGENOM" id="CLU_031985_0_0_1"/>
<keyword evidence="3" id="KW-0472">Membrane</keyword>
<feature type="coiled-coil region" evidence="1">
    <location>
        <begin position="211"/>
        <end position="307"/>
    </location>
</feature>
<sequence length="600" mass="68494">MEKKMLADEEALAHLKVKVDSLEREKQRLASQEISRTPAVEAGLTEDDLEVLENELDVANKEIARLQTLLEQSPARKAMEKAEDMKIEILERGKEEFAGEEQGSTDDSVVSNLSLHIDVIAKQHHLALISPLVAEIGRLQCELDSANENQQLEDEIARLSRKEQRYMRRFSRMRCQKCTIKVYLRKLDESSVDISRDNLPTEPPTPPTRTSEALRADVMSLNAHLDSLKKQWEEEKKQLLGEKAVLQDAATRLNVQVKTANDEARKATETSKRTCRARELEHPKQTISELEAALSLERAQLRSFSAEQDHMAREKVMTQLKRTESARHFVVISARFPERRVAENVETITQLRQERSLLAVDHKNLQRRYSEMTELLEIEDLRHALEHQSTSSKARSKRRTRSSLKNNDVAKTVAILENDLKRVRRDAEAFGKDLEILRGENERSGGRLKEEVVKGERTRKQGAAPVRLLNEQLEKQREKMGGRRKSRGGMDGKQVSAIKLQHNKECKGLMLQTRYLKAKFVKDACFRDWLAYRYVPSSLFVVYATVIFASIARVGFSVAKSPPATKKAPKLKSVAMVVFLSRVNNYPSDPFTEGHTGDLW</sequence>
<evidence type="ECO:0000256" key="3">
    <source>
        <dbReference type="SAM" id="Phobius"/>
    </source>
</evidence>
<dbReference type="OrthoDB" id="2020852at2759"/>
<name>A0A0C9XKX2_9AGAR</name>
<evidence type="ECO:0000256" key="2">
    <source>
        <dbReference type="SAM" id="MobiDB-lite"/>
    </source>
</evidence>
<keyword evidence="3" id="KW-0812">Transmembrane</keyword>
<organism evidence="4 5">
    <name type="scientific">Laccaria amethystina LaAM-08-1</name>
    <dbReference type="NCBI Taxonomy" id="1095629"/>
    <lineage>
        <taxon>Eukaryota</taxon>
        <taxon>Fungi</taxon>
        <taxon>Dikarya</taxon>
        <taxon>Basidiomycota</taxon>
        <taxon>Agaricomycotina</taxon>
        <taxon>Agaricomycetes</taxon>
        <taxon>Agaricomycetidae</taxon>
        <taxon>Agaricales</taxon>
        <taxon>Agaricineae</taxon>
        <taxon>Hydnangiaceae</taxon>
        <taxon>Laccaria</taxon>
    </lineage>
</organism>
<reference evidence="5" key="2">
    <citation type="submission" date="2015-01" db="EMBL/GenBank/DDBJ databases">
        <title>Evolutionary Origins and Diversification of the Mycorrhizal Mutualists.</title>
        <authorList>
            <consortium name="DOE Joint Genome Institute"/>
            <consortium name="Mycorrhizal Genomics Consortium"/>
            <person name="Kohler A."/>
            <person name="Kuo A."/>
            <person name="Nagy L.G."/>
            <person name="Floudas D."/>
            <person name="Copeland A."/>
            <person name="Barry K.W."/>
            <person name="Cichocki N."/>
            <person name="Veneault-Fourrey C."/>
            <person name="LaButti K."/>
            <person name="Lindquist E.A."/>
            <person name="Lipzen A."/>
            <person name="Lundell T."/>
            <person name="Morin E."/>
            <person name="Murat C."/>
            <person name="Riley R."/>
            <person name="Ohm R."/>
            <person name="Sun H."/>
            <person name="Tunlid A."/>
            <person name="Henrissat B."/>
            <person name="Grigoriev I.V."/>
            <person name="Hibbett D.S."/>
            <person name="Martin F."/>
        </authorList>
    </citation>
    <scope>NUCLEOTIDE SEQUENCE [LARGE SCALE GENOMIC DNA]</scope>
    <source>
        <strain evidence="5">LaAM-08-1</strain>
    </source>
</reference>
<proteinExistence type="predicted"/>
<keyword evidence="3" id="KW-1133">Transmembrane helix</keyword>
<dbReference type="STRING" id="1095629.A0A0C9XKX2"/>
<keyword evidence="1" id="KW-0175">Coiled coil</keyword>